<name>A0A285UBP2_9HYPH</name>
<organism evidence="1 2">
    <name type="scientific">Rhizobium subbaraonis</name>
    <dbReference type="NCBI Taxonomy" id="908946"/>
    <lineage>
        <taxon>Bacteria</taxon>
        <taxon>Pseudomonadati</taxon>
        <taxon>Pseudomonadota</taxon>
        <taxon>Alphaproteobacteria</taxon>
        <taxon>Hyphomicrobiales</taxon>
        <taxon>Rhizobiaceae</taxon>
        <taxon>Rhizobium/Agrobacterium group</taxon>
        <taxon>Rhizobium</taxon>
    </lineage>
</organism>
<proteinExistence type="predicted"/>
<dbReference type="Gene3D" id="3.40.50.300">
    <property type="entry name" value="P-loop containing nucleotide triphosphate hydrolases"/>
    <property type="match status" value="1"/>
</dbReference>
<accession>A0A285UBP2</accession>
<evidence type="ECO:0000313" key="2">
    <source>
        <dbReference type="Proteomes" id="UP000219167"/>
    </source>
</evidence>
<gene>
    <name evidence="1" type="ORF">SAMN05892877_105278</name>
</gene>
<protein>
    <submittedName>
        <fullName evidence="1">Adenylate kinase family enzyme</fullName>
    </submittedName>
</protein>
<sequence length="193" mass="22122">MAEDLDEVAARLASASRVLVIGCSGSGKSTLAARLSGMLDLPHVPMDRDIFWLQGWQPRPRAEALARLREAVDKPRWIMDGTSPGTLSLRLPRTDLVLWLRPPRWKSLRGVTGRWLRYRGRSRPDMAEGCPERLDLQFLRYIWNFERSESPEIEERLEEHPTVPVLVLRSHAQYERLVLALKRLLSGTGYVGR</sequence>
<reference evidence="1 2" key="1">
    <citation type="submission" date="2017-08" db="EMBL/GenBank/DDBJ databases">
        <authorList>
            <person name="de Groot N.N."/>
        </authorList>
    </citation>
    <scope>NUCLEOTIDE SEQUENCE [LARGE SCALE GENOMIC DNA]</scope>
    <source>
        <strain evidence="1 2">JC85</strain>
    </source>
</reference>
<dbReference type="SUPFAM" id="SSF52540">
    <property type="entry name" value="P-loop containing nucleoside triphosphate hydrolases"/>
    <property type="match status" value="1"/>
</dbReference>
<keyword evidence="2" id="KW-1185">Reference proteome</keyword>
<keyword evidence="1" id="KW-0808">Transferase</keyword>
<dbReference type="GO" id="GO:0016301">
    <property type="term" value="F:kinase activity"/>
    <property type="evidence" value="ECO:0007669"/>
    <property type="project" value="UniProtKB-KW"/>
</dbReference>
<dbReference type="AlphaFoldDB" id="A0A285UBP2"/>
<dbReference type="PANTHER" id="PTHR37816:SF3">
    <property type="entry name" value="MODULATES DNA TOPOLOGY"/>
    <property type="match status" value="1"/>
</dbReference>
<keyword evidence="1" id="KW-0418">Kinase</keyword>
<dbReference type="OrthoDB" id="7210594at2"/>
<dbReference type="RefSeq" id="WP_097138557.1">
    <property type="nucleotide sequence ID" value="NZ_OBQD01000005.1"/>
</dbReference>
<dbReference type="InterPro" id="IPR052922">
    <property type="entry name" value="Cytidylate_Kinase-2"/>
</dbReference>
<evidence type="ECO:0000313" key="1">
    <source>
        <dbReference type="EMBL" id="SOC38818.1"/>
    </source>
</evidence>
<dbReference type="Proteomes" id="UP000219167">
    <property type="component" value="Unassembled WGS sequence"/>
</dbReference>
<dbReference type="PANTHER" id="PTHR37816">
    <property type="entry name" value="YALI0E33011P"/>
    <property type="match status" value="1"/>
</dbReference>
<dbReference type="EMBL" id="OBQD01000005">
    <property type="protein sequence ID" value="SOC38818.1"/>
    <property type="molecule type" value="Genomic_DNA"/>
</dbReference>
<dbReference type="InterPro" id="IPR027417">
    <property type="entry name" value="P-loop_NTPase"/>
</dbReference>